<organism evidence="1 2">
    <name type="scientific">Araneus ventricosus</name>
    <name type="common">Orbweaver spider</name>
    <name type="synonym">Epeira ventricosa</name>
    <dbReference type="NCBI Taxonomy" id="182803"/>
    <lineage>
        <taxon>Eukaryota</taxon>
        <taxon>Metazoa</taxon>
        <taxon>Ecdysozoa</taxon>
        <taxon>Arthropoda</taxon>
        <taxon>Chelicerata</taxon>
        <taxon>Arachnida</taxon>
        <taxon>Araneae</taxon>
        <taxon>Araneomorphae</taxon>
        <taxon>Entelegynae</taxon>
        <taxon>Araneoidea</taxon>
        <taxon>Araneidae</taxon>
        <taxon>Araneus</taxon>
    </lineage>
</organism>
<keyword evidence="2" id="KW-1185">Reference proteome</keyword>
<gene>
    <name evidence="1" type="ORF">AVEN_254019_1</name>
</gene>
<protein>
    <submittedName>
        <fullName evidence="1">Uncharacterized protein</fullName>
    </submittedName>
</protein>
<accession>A0A4Y2E854</accession>
<dbReference type="EMBL" id="BGPR01000520">
    <property type="protein sequence ID" value="GBM24506.1"/>
    <property type="molecule type" value="Genomic_DNA"/>
</dbReference>
<name>A0A4Y2E854_ARAVE</name>
<sequence>MWTCCSRSSEKHVKLADLDKGDWPRERNLAVALKRPAVNDDCATNEKSSWQGRGVLFGKKGIAVVHKKGLSLFERWKLFFGSFLVPLFVRGTRCVINGLVR</sequence>
<evidence type="ECO:0000313" key="2">
    <source>
        <dbReference type="Proteomes" id="UP000499080"/>
    </source>
</evidence>
<dbReference type="AlphaFoldDB" id="A0A4Y2E854"/>
<reference evidence="1 2" key="1">
    <citation type="journal article" date="2019" name="Sci. Rep.">
        <title>Orb-weaving spider Araneus ventricosus genome elucidates the spidroin gene catalogue.</title>
        <authorList>
            <person name="Kono N."/>
            <person name="Nakamura H."/>
            <person name="Ohtoshi R."/>
            <person name="Moran D.A.P."/>
            <person name="Shinohara A."/>
            <person name="Yoshida Y."/>
            <person name="Fujiwara M."/>
            <person name="Mori M."/>
            <person name="Tomita M."/>
            <person name="Arakawa K."/>
        </authorList>
    </citation>
    <scope>NUCLEOTIDE SEQUENCE [LARGE SCALE GENOMIC DNA]</scope>
</reference>
<evidence type="ECO:0000313" key="1">
    <source>
        <dbReference type="EMBL" id="GBM24506.1"/>
    </source>
</evidence>
<dbReference type="Proteomes" id="UP000499080">
    <property type="component" value="Unassembled WGS sequence"/>
</dbReference>
<proteinExistence type="predicted"/>
<comment type="caution">
    <text evidence="1">The sequence shown here is derived from an EMBL/GenBank/DDBJ whole genome shotgun (WGS) entry which is preliminary data.</text>
</comment>